<organism evidence="2 3">
    <name type="scientific">Chloebia gouldiae</name>
    <name type="common">Gouldian finch</name>
    <name type="synonym">Erythrura gouldiae</name>
    <dbReference type="NCBI Taxonomy" id="44316"/>
    <lineage>
        <taxon>Eukaryota</taxon>
        <taxon>Metazoa</taxon>
        <taxon>Chordata</taxon>
        <taxon>Craniata</taxon>
        <taxon>Vertebrata</taxon>
        <taxon>Euteleostomi</taxon>
        <taxon>Archelosauria</taxon>
        <taxon>Archosauria</taxon>
        <taxon>Dinosauria</taxon>
        <taxon>Saurischia</taxon>
        <taxon>Theropoda</taxon>
        <taxon>Coelurosauria</taxon>
        <taxon>Aves</taxon>
        <taxon>Neognathae</taxon>
        <taxon>Neoaves</taxon>
        <taxon>Telluraves</taxon>
        <taxon>Australaves</taxon>
        <taxon>Passeriformes</taxon>
        <taxon>Passeroidea</taxon>
        <taxon>Passeridae</taxon>
        <taxon>Chloebia</taxon>
    </lineage>
</organism>
<feature type="region of interest" description="Disordered" evidence="1">
    <location>
        <begin position="50"/>
        <end position="69"/>
    </location>
</feature>
<evidence type="ECO:0000256" key="1">
    <source>
        <dbReference type="SAM" id="MobiDB-lite"/>
    </source>
</evidence>
<proteinExistence type="predicted"/>
<comment type="caution">
    <text evidence="2">The sequence shown here is derived from an EMBL/GenBank/DDBJ whole genome shotgun (WGS) entry which is preliminary data.</text>
</comment>
<accession>A0A3L8Q7P2</accession>
<evidence type="ECO:0000313" key="2">
    <source>
        <dbReference type="EMBL" id="RLV63341.1"/>
    </source>
</evidence>
<feature type="compositionally biased region" description="Basic and acidic residues" evidence="1">
    <location>
        <begin position="52"/>
        <end position="62"/>
    </location>
</feature>
<protein>
    <submittedName>
        <fullName evidence="2">Uncharacterized protein</fullName>
    </submittedName>
</protein>
<evidence type="ECO:0000313" key="3">
    <source>
        <dbReference type="Proteomes" id="UP000276834"/>
    </source>
</evidence>
<gene>
    <name evidence="2" type="ORF">DV515_00018370</name>
</gene>
<sequence>MEYGVKLSVNTGAAVQISGNGITESSQDLTETVDASIDIDEGFELRPWNGRDLLEQFPDERKKKSNSQA</sequence>
<dbReference type="EMBL" id="QUSF01003039">
    <property type="protein sequence ID" value="RLV63341.1"/>
    <property type="molecule type" value="Genomic_DNA"/>
</dbReference>
<reference evidence="2 3" key="1">
    <citation type="journal article" date="2018" name="Proc. R. Soc. B">
        <title>A non-coding region near Follistatin controls head colour polymorphism in the Gouldian finch.</title>
        <authorList>
            <person name="Toomey M.B."/>
            <person name="Marques C.I."/>
            <person name="Andrade P."/>
            <person name="Araujo P.M."/>
            <person name="Sabatino S."/>
            <person name="Gazda M.A."/>
            <person name="Afonso S."/>
            <person name="Lopes R.J."/>
            <person name="Corbo J.C."/>
            <person name="Carneiro M."/>
        </authorList>
    </citation>
    <scope>NUCLEOTIDE SEQUENCE [LARGE SCALE GENOMIC DNA]</scope>
    <source>
        <strain evidence="2">Red01</strain>
        <tissue evidence="2">Muscle</tissue>
    </source>
</reference>
<dbReference type="Proteomes" id="UP000276834">
    <property type="component" value="Unassembled WGS sequence"/>
</dbReference>
<keyword evidence="3" id="KW-1185">Reference proteome</keyword>
<name>A0A3L8Q7P2_CHLGU</name>
<dbReference type="AlphaFoldDB" id="A0A3L8Q7P2"/>